<dbReference type="GO" id="GO:0003729">
    <property type="term" value="F:mRNA binding"/>
    <property type="evidence" value="ECO:0007669"/>
    <property type="project" value="TreeGrafter"/>
</dbReference>
<keyword evidence="2" id="KW-0810">Translation regulation</keyword>
<evidence type="ECO:0008006" key="5">
    <source>
        <dbReference type="Google" id="ProtNLM"/>
    </source>
</evidence>
<dbReference type="SUPFAM" id="SSF48371">
    <property type="entry name" value="ARM repeat"/>
    <property type="match status" value="1"/>
</dbReference>
<dbReference type="InterPro" id="IPR016024">
    <property type="entry name" value="ARM-type_fold"/>
</dbReference>
<evidence type="ECO:0000313" key="4">
    <source>
        <dbReference type="Proteomes" id="UP000243459"/>
    </source>
</evidence>
<dbReference type="GO" id="GO:0006417">
    <property type="term" value="P:regulation of translation"/>
    <property type="evidence" value="ECO:0007669"/>
    <property type="project" value="UniProtKB-KW"/>
</dbReference>
<dbReference type="EMBL" id="CM007389">
    <property type="protein sequence ID" value="ONK58272.1"/>
    <property type="molecule type" value="Genomic_DNA"/>
</dbReference>
<dbReference type="SMART" id="SM00025">
    <property type="entry name" value="Pumilio"/>
    <property type="match status" value="3"/>
</dbReference>
<reference evidence="4" key="1">
    <citation type="journal article" date="2017" name="Nat. Commun.">
        <title>The asparagus genome sheds light on the origin and evolution of a young Y chromosome.</title>
        <authorList>
            <person name="Harkess A."/>
            <person name="Zhou J."/>
            <person name="Xu C."/>
            <person name="Bowers J.E."/>
            <person name="Van der Hulst R."/>
            <person name="Ayyampalayam S."/>
            <person name="Mercati F."/>
            <person name="Riccardi P."/>
            <person name="McKain M.R."/>
            <person name="Kakrana A."/>
            <person name="Tang H."/>
            <person name="Ray J."/>
            <person name="Groenendijk J."/>
            <person name="Arikit S."/>
            <person name="Mathioni S.M."/>
            <person name="Nakano M."/>
            <person name="Shan H."/>
            <person name="Telgmann-Rauber A."/>
            <person name="Kanno A."/>
            <person name="Yue Z."/>
            <person name="Chen H."/>
            <person name="Li W."/>
            <person name="Chen Y."/>
            <person name="Xu X."/>
            <person name="Zhang Y."/>
            <person name="Luo S."/>
            <person name="Chen H."/>
            <person name="Gao J."/>
            <person name="Mao Z."/>
            <person name="Pires J.C."/>
            <person name="Luo M."/>
            <person name="Kudrna D."/>
            <person name="Wing R.A."/>
            <person name="Meyers B.C."/>
            <person name="Yi K."/>
            <person name="Kong H."/>
            <person name="Lavrijsen P."/>
            <person name="Sunseri F."/>
            <person name="Falavigna A."/>
            <person name="Ye Y."/>
            <person name="Leebens-Mack J.H."/>
            <person name="Chen G."/>
        </authorList>
    </citation>
    <scope>NUCLEOTIDE SEQUENCE [LARGE SCALE GENOMIC DNA]</scope>
    <source>
        <strain evidence="4">cv. DH0086</strain>
    </source>
</reference>
<dbReference type="InterPro" id="IPR011989">
    <property type="entry name" value="ARM-like"/>
</dbReference>
<gene>
    <name evidence="3" type="ORF">A4U43_C09F10470</name>
</gene>
<dbReference type="InterPro" id="IPR001313">
    <property type="entry name" value="Pumilio_RNA-bd_rpt"/>
</dbReference>
<dbReference type="GO" id="GO:0005737">
    <property type="term" value="C:cytoplasm"/>
    <property type="evidence" value="ECO:0007669"/>
    <property type="project" value="TreeGrafter"/>
</dbReference>
<dbReference type="Gene3D" id="1.25.10.10">
    <property type="entry name" value="Leucine-rich Repeat Variant"/>
    <property type="match status" value="1"/>
</dbReference>
<dbReference type="OMA" id="THAMNRF"/>
<dbReference type="Gramene" id="ONK58272">
    <property type="protein sequence ID" value="ONK58272"/>
    <property type="gene ID" value="A4U43_C09F10470"/>
</dbReference>
<keyword evidence="1" id="KW-0677">Repeat</keyword>
<accession>A0A5P1E6K4</accession>
<keyword evidence="4" id="KW-1185">Reference proteome</keyword>
<protein>
    <recommendedName>
        <fullName evidence="5">PUM-HD domain-containing protein</fullName>
    </recommendedName>
</protein>
<dbReference type="PANTHER" id="PTHR12537">
    <property type="entry name" value="RNA BINDING PROTEIN PUMILIO-RELATED"/>
    <property type="match status" value="1"/>
</dbReference>
<dbReference type="PANTHER" id="PTHR12537:SF137">
    <property type="entry name" value="PUMILIO HOMOLOG 16-RELATED"/>
    <property type="match status" value="1"/>
</dbReference>
<organism evidence="3 4">
    <name type="scientific">Asparagus officinalis</name>
    <name type="common">Garden asparagus</name>
    <dbReference type="NCBI Taxonomy" id="4686"/>
    <lineage>
        <taxon>Eukaryota</taxon>
        <taxon>Viridiplantae</taxon>
        <taxon>Streptophyta</taxon>
        <taxon>Embryophyta</taxon>
        <taxon>Tracheophyta</taxon>
        <taxon>Spermatophyta</taxon>
        <taxon>Magnoliopsida</taxon>
        <taxon>Liliopsida</taxon>
        <taxon>Asparagales</taxon>
        <taxon>Asparagaceae</taxon>
        <taxon>Asparagoideae</taxon>
        <taxon>Asparagus</taxon>
    </lineage>
</organism>
<evidence type="ECO:0000313" key="3">
    <source>
        <dbReference type="EMBL" id="ONK58272.1"/>
    </source>
</evidence>
<name>A0A5P1E6K4_ASPOF</name>
<proteinExistence type="predicted"/>
<evidence type="ECO:0000256" key="2">
    <source>
        <dbReference type="ARBA" id="ARBA00022845"/>
    </source>
</evidence>
<dbReference type="AlphaFoldDB" id="A0A5P1E6K4"/>
<evidence type="ECO:0000256" key="1">
    <source>
        <dbReference type="ARBA" id="ARBA00022737"/>
    </source>
</evidence>
<dbReference type="Pfam" id="PF00806">
    <property type="entry name" value="PUF"/>
    <property type="match status" value="2"/>
</dbReference>
<dbReference type="Proteomes" id="UP000243459">
    <property type="component" value="Chromosome 9"/>
</dbReference>
<sequence>MQQQHCIMQQQYIMQRQALIQRLEADQRMIQTSTMPSSHQIPCASNPNSTNVGNLPRIYQPTAPQSDVTSMILDVMTSEDGSSRLQRLLLGQDVLVDPIYLISYITRDGRILTIAAKDEYGIESVKVFVDFVKQCPCMFNWVTSALEGNVVELMMHPIASKLILYCLGTLSYRQKLFIFDAATKKCLKLGKSAIGKVILEECIKSSRDSQQRKILDRLVYHASTLSKTSKGNLVIQFALKIGDCQFDREICRVLKNQLEDLSTDENGSYVIEACLKSSAVSCVKSEKPNNGFIGIVQCPQP</sequence>